<reference evidence="1" key="1">
    <citation type="journal article" date="2023" name="Science">
        <title>Genome structures resolve the early diversification of teleost fishes.</title>
        <authorList>
            <person name="Parey E."/>
            <person name="Louis A."/>
            <person name="Montfort J."/>
            <person name="Bouchez O."/>
            <person name="Roques C."/>
            <person name="Iampietro C."/>
            <person name="Lluch J."/>
            <person name="Castinel A."/>
            <person name="Donnadieu C."/>
            <person name="Desvignes T."/>
            <person name="Floi Bucao C."/>
            <person name="Jouanno E."/>
            <person name="Wen M."/>
            <person name="Mejri S."/>
            <person name="Dirks R."/>
            <person name="Jansen H."/>
            <person name="Henkel C."/>
            <person name="Chen W.J."/>
            <person name="Zahm M."/>
            <person name="Cabau C."/>
            <person name="Klopp C."/>
            <person name="Thompson A.W."/>
            <person name="Robinson-Rechavi M."/>
            <person name="Braasch I."/>
            <person name="Lecointre G."/>
            <person name="Bobe J."/>
            <person name="Postlethwait J.H."/>
            <person name="Berthelot C."/>
            <person name="Roest Crollius H."/>
            <person name="Guiguen Y."/>
        </authorList>
    </citation>
    <scope>NUCLEOTIDE SEQUENCE</scope>
    <source>
        <strain evidence="1">NC1722</strain>
    </source>
</reference>
<protein>
    <submittedName>
        <fullName evidence="1">Uncharacterized protein</fullName>
    </submittedName>
</protein>
<dbReference type="Proteomes" id="UP001221898">
    <property type="component" value="Unassembled WGS sequence"/>
</dbReference>
<accession>A0AAD7REE0</accession>
<evidence type="ECO:0000313" key="1">
    <source>
        <dbReference type="EMBL" id="KAJ8378766.1"/>
    </source>
</evidence>
<dbReference type="EMBL" id="JAINUG010000311">
    <property type="protein sequence ID" value="KAJ8378766.1"/>
    <property type="molecule type" value="Genomic_DNA"/>
</dbReference>
<sequence>MCSLIKFPARPGRVPLARFVRCQQFSGQNCGDEPGSPEGKTAVSFQLLCHSVELHPHSPWVGGATGGLEESWLSGASDSDFLCPCHGTA</sequence>
<dbReference type="AlphaFoldDB" id="A0AAD7REE0"/>
<name>A0AAD7REE0_9TELE</name>
<gene>
    <name evidence="1" type="ORF">AAFF_G00236380</name>
</gene>
<organism evidence="1 2">
    <name type="scientific">Aldrovandia affinis</name>
    <dbReference type="NCBI Taxonomy" id="143900"/>
    <lineage>
        <taxon>Eukaryota</taxon>
        <taxon>Metazoa</taxon>
        <taxon>Chordata</taxon>
        <taxon>Craniata</taxon>
        <taxon>Vertebrata</taxon>
        <taxon>Euteleostomi</taxon>
        <taxon>Actinopterygii</taxon>
        <taxon>Neopterygii</taxon>
        <taxon>Teleostei</taxon>
        <taxon>Notacanthiformes</taxon>
        <taxon>Halosauridae</taxon>
        <taxon>Aldrovandia</taxon>
    </lineage>
</organism>
<proteinExistence type="predicted"/>
<comment type="caution">
    <text evidence="1">The sequence shown here is derived from an EMBL/GenBank/DDBJ whole genome shotgun (WGS) entry which is preliminary data.</text>
</comment>
<keyword evidence="2" id="KW-1185">Reference proteome</keyword>
<evidence type="ECO:0000313" key="2">
    <source>
        <dbReference type="Proteomes" id="UP001221898"/>
    </source>
</evidence>